<comment type="caution">
    <text evidence="2">The sequence shown here is derived from an EMBL/GenBank/DDBJ whole genome shotgun (WGS) entry which is preliminary data.</text>
</comment>
<gene>
    <name evidence="2" type="ORF">JG687_00015787</name>
</gene>
<proteinExistence type="predicted"/>
<sequence>MICKEISLLPFVHPKQSANLVKNFVKFTILLAACVAGYAKESLLRRWEVLKKSANARDACKITLKIVQKELPLSVDADIASRNLNSTTSDDSTINLVASLAPIDAPSCLSDAANADGHSSRAQDSDEPPAVTEPHYEHAQLASPVAISK</sequence>
<feature type="region of interest" description="Disordered" evidence="1">
    <location>
        <begin position="110"/>
        <end position="149"/>
    </location>
</feature>
<evidence type="ECO:0000256" key="1">
    <source>
        <dbReference type="SAM" id="MobiDB-lite"/>
    </source>
</evidence>
<accession>A0A8T1TXT6</accession>
<protein>
    <submittedName>
        <fullName evidence="2">Uncharacterized protein</fullName>
    </submittedName>
</protein>
<evidence type="ECO:0000313" key="3">
    <source>
        <dbReference type="Proteomes" id="UP000688947"/>
    </source>
</evidence>
<organism evidence="2 3">
    <name type="scientific">Phytophthora cactorum</name>
    <dbReference type="NCBI Taxonomy" id="29920"/>
    <lineage>
        <taxon>Eukaryota</taxon>
        <taxon>Sar</taxon>
        <taxon>Stramenopiles</taxon>
        <taxon>Oomycota</taxon>
        <taxon>Peronosporomycetes</taxon>
        <taxon>Peronosporales</taxon>
        <taxon>Peronosporaceae</taxon>
        <taxon>Phytophthora</taxon>
    </lineage>
</organism>
<name>A0A8T1TXT6_9STRA</name>
<dbReference type="EMBL" id="JAENGZ010001459">
    <property type="protein sequence ID" value="KAG6947937.1"/>
    <property type="molecule type" value="Genomic_DNA"/>
</dbReference>
<reference evidence="2" key="1">
    <citation type="submission" date="2021-01" db="EMBL/GenBank/DDBJ databases">
        <title>Phytophthora aleatoria, a newly-described species from Pinus radiata is distinct from Phytophthora cactorum isolates based on comparative genomics.</title>
        <authorList>
            <person name="Mcdougal R."/>
            <person name="Panda P."/>
            <person name="Williams N."/>
            <person name="Studholme D.J."/>
        </authorList>
    </citation>
    <scope>NUCLEOTIDE SEQUENCE</scope>
    <source>
        <strain evidence="2">NZFS 3830</strain>
    </source>
</reference>
<evidence type="ECO:0000313" key="2">
    <source>
        <dbReference type="EMBL" id="KAG6947937.1"/>
    </source>
</evidence>
<dbReference type="AlphaFoldDB" id="A0A8T1TXT6"/>
<dbReference type="Proteomes" id="UP000688947">
    <property type="component" value="Unassembled WGS sequence"/>
</dbReference>